<evidence type="ECO:0000313" key="2">
    <source>
        <dbReference type="Proteomes" id="UP000736672"/>
    </source>
</evidence>
<organism evidence="1 2">
    <name type="scientific">Fusarium solani</name>
    <name type="common">Filamentous fungus</name>
    <dbReference type="NCBI Taxonomy" id="169388"/>
    <lineage>
        <taxon>Eukaryota</taxon>
        <taxon>Fungi</taxon>
        <taxon>Dikarya</taxon>
        <taxon>Ascomycota</taxon>
        <taxon>Pezizomycotina</taxon>
        <taxon>Sordariomycetes</taxon>
        <taxon>Hypocreomycetidae</taxon>
        <taxon>Hypocreales</taxon>
        <taxon>Nectriaceae</taxon>
        <taxon>Fusarium</taxon>
        <taxon>Fusarium solani species complex</taxon>
    </lineage>
</organism>
<sequence>MATVAEMIELIWRPPRKERGVKRQHIDRTLPENFKYYGHWGYTIYRTHYSPESDEHWDMLLDALKRQTYLALGYLGTDKMYEYEVSEEGWERPYRENRDAYMKDLERVKKLFHLDLREDSSLLNGLDVRQLREVCLDEHPKAEKTMAGGMFHFVLVADESVLKDIARGEFVVKAVAYDWEENGEYWGRMRVPTGYLLELWHALMMSPFNHHRVLRFDGPEEDLEEYIWAGYSAANPTSNASEVRPGCLHYSAQRPEFGVERR</sequence>
<comment type="caution">
    <text evidence="1">The sequence shown here is derived from an EMBL/GenBank/DDBJ whole genome shotgun (WGS) entry which is preliminary data.</text>
</comment>
<dbReference type="EMBL" id="JAGTJS010000013">
    <property type="protein sequence ID" value="KAH7249583.1"/>
    <property type="molecule type" value="Genomic_DNA"/>
</dbReference>
<name>A0A9P9K6D7_FUSSL</name>
<gene>
    <name evidence="1" type="ORF">B0J15DRAFT_497944</name>
</gene>
<proteinExistence type="predicted"/>
<keyword evidence="2" id="KW-1185">Reference proteome</keyword>
<dbReference type="OrthoDB" id="6499973at2759"/>
<protein>
    <submittedName>
        <fullName evidence="1">Uncharacterized protein</fullName>
    </submittedName>
</protein>
<dbReference type="AlphaFoldDB" id="A0A9P9K6D7"/>
<accession>A0A9P9K6D7</accession>
<reference evidence="1" key="1">
    <citation type="journal article" date="2021" name="Nat. Commun.">
        <title>Genetic determinants of endophytism in the Arabidopsis root mycobiome.</title>
        <authorList>
            <person name="Mesny F."/>
            <person name="Miyauchi S."/>
            <person name="Thiergart T."/>
            <person name="Pickel B."/>
            <person name="Atanasova L."/>
            <person name="Karlsson M."/>
            <person name="Huettel B."/>
            <person name="Barry K.W."/>
            <person name="Haridas S."/>
            <person name="Chen C."/>
            <person name="Bauer D."/>
            <person name="Andreopoulos W."/>
            <person name="Pangilinan J."/>
            <person name="LaButti K."/>
            <person name="Riley R."/>
            <person name="Lipzen A."/>
            <person name="Clum A."/>
            <person name="Drula E."/>
            <person name="Henrissat B."/>
            <person name="Kohler A."/>
            <person name="Grigoriev I.V."/>
            <person name="Martin F.M."/>
            <person name="Hacquard S."/>
        </authorList>
    </citation>
    <scope>NUCLEOTIDE SEQUENCE</scope>
    <source>
        <strain evidence="1">FSSC 5 MPI-SDFR-AT-0091</strain>
    </source>
</reference>
<dbReference type="Proteomes" id="UP000736672">
    <property type="component" value="Unassembled WGS sequence"/>
</dbReference>
<evidence type="ECO:0000313" key="1">
    <source>
        <dbReference type="EMBL" id="KAH7249583.1"/>
    </source>
</evidence>